<evidence type="ECO:0000313" key="1">
    <source>
        <dbReference type="EMBL" id="WJZ91278.1"/>
    </source>
</evidence>
<organism evidence="1 2">
    <name type="scientific">Vitis vinifera</name>
    <name type="common">Grape</name>
    <dbReference type="NCBI Taxonomy" id="29760"/>
    <lineage>
        <taxon>Eukaryota</taxon>
        <taxon>Viridiplantae</taxon>
        <taxon>Streptophyta</taxon>
        <taxon>Embryophyta</taxon>
        <taxon>Tracheophyta</taxon>
        <taxon>Spermatophyta</taxon>
        <taxon>Magnoliopsida</taxon>
        <taxon>eudicotyledons</taxon>
        <taxon>Gunneridae</taxon>
        <taxon>Pentapetalae</taxon>
        <taxon>rosids</taxon>
        <taxon>Vitales</taxon>
        <taxon>Vitaceae</taxon>
        <taxon>Viteae</taxon>
        <taxon>Vitis</taxon>
    </lineage>
</organism>
<evidence type="ECO:0008006" key="3">
    <source>
        <dbReference type="Google" id="ProtNLM"/>
    </source>
</evidence>
<name>A0ABY9C7H5_VITVI</name>
<protein>
    <recommendedName>
        <fullName evidence="3">C3H1-type domain-containing protein</fullName>
    </recommendedName>
</protein>
<reference evidence="1 2" key="1">
    <citation type="journal article" date="2023" name="Hortic Res">
        <title>The complete reference genome for grapevine (Vitis vinifera L.) genetics and breeding.</title>
        <authorList>
            <person name="Shi X."/>
            <person name="Cao S."/>
            <person name="Wang X."/>
            <person name="Huang S."/>
            <person name="Wang Y."/>
            <person name="Liu Z."/>
            <person name="Liu W."/>
            <person name="Leng X."/>
            <person name="Peng Y."/>
            <person name="Wang N."/>
            <person name="Wang Y."/>
            <person name="Ma Z."/>
            <person name="Xu X."/>
            <person name="Zhang F."/>
            <person name="Xue H."/>
            <person name="Zhong H."/>
            <person name="Wang Y."/>
            <person name="Zhang K."/>
            <person name="Velt A."/>
            <person name="Avia K."/>
            <person name="Holtgrawe D."/>
            <person name="Grimplet J."/>
            <person name="Matus J.T."/>
            <person name="Ware D."/>
            <person name="Wu X."/>
            <person name="Wang H."/>
            <person name="Liu C."/>
            <person name="Fang Y."/>
            <person name="Rustenholz C."/>
            <person name="Cheng Z."/>
            <person name="Xiao H."/>
            <person name="Zhou Y."/>
        </authorList>
    </citation>
    <scope>NUCLEOTIDE SEQUENCE [LARGE SCALE GENOMIC DNA]</scope>
    <source>
        <strain evidence="2">cv. Pinot noir / PN40024</strain>
        <tissue evidence="1">Leaf</tissue>
    </source>
</reference>
<proteinExistence type="predicted"/>
<evidence type="ECO:0000313" key="2">
    <source>
        <dbReference type="Proteomes" id="UP001227230"/>
    </source>
</evidence>
<dbReference type="Proteomes" id="UP001227230">
    <property type="component" value="Chromosome 7"/>
</dbReference>
<keyword evidence="2" id="KW-1185">Reference proteome</keyword>
<sequence length="69" mass="7504">MRTPSRPATVDCSLAATTPFTPFPSLCNTFWSCTPSRGTACRLYHPQQAGGSLLPPSMAPRMHDSYACR</sequence>
<accession>A0ABY9C7H5</accession>
<gene>
    <name evidence="1" type="ORF">VitviT2T_010366</name>
</gene>
<dbReference type="EMBL" id="CP126654">
    <property type="protein sequence ID" value="WJZ91278.1"/>
    <property type="molecule type" value="Genomic_DNA"/>
</dbReference>